<proteinExistence type="predicted"/>
<dbReference type="OrthoDB" id="2639636at2759"/>
<dbReference type="AlphaFoldDB" id="A0A1J8PJ51"/>
<evidence type="ECO:0000313" key="2">
    <source>
        <dbReference type="EMBL" id="OJA08965.1"/>
    </source>
</evidence>
<evidence type="ECO:0000313" key="3">
    <source>
        <dbReference type="Proteomes" id="UP000183567"/>
    </source>
</evidence>
<dbReference type="Proteomes" id="UP000183567">
    <property type="component" value="Unassembled WGS sequence"/>
</dbReference>
<accession>A0A1J8PJ51</accession>
<gene>
    <name evidence="2" type="ORF">AZE42_06841</name>
</gene>
<evidence type="ECO:0000256" key="1">
    <source>
        <dbReference type="SAM" id="MobiDB-lite"/>
    </source>
</evidence>
<dbReference type="EMBL" id="LVVM01006092">
    <property type="protein sequence ID" value="OJA08965.1"/>
    <property type="molecule type" value="Genomic_DNA"/>
</dbReference>
<organism evidence="2 3">
    <name type="scientific">Rhizopogon vesiculosus</name>
    <dbReference type="NCBI Taxonomy" id="180088"/>
    <lineage>
        <taxon>Eukaryota</taxon>
        <taxon>Fungi</taxon>
        <taxon>Dikarya</taxon>
        <taxon>Basidiomycota</taxon>
        <taxon>Agaricomycotina</taxon>
        <taxon>Agaricomycetes</taxon>
        <taxon>Agaricomycetidae</taxon>
        <taxon>Boletales</taxon>
        <taxon>Suillineae</taxon>
        <taxon>Rhizopogonaceae</taxon>
        <taxon>Rhizopogon</taxon>
    </lineage>
</organism>
<name>A0A1J8PJ51_9AGAM</name>
<comment type="caution">
    <text evidence="2">The sequence shown here is derived from an EMBL/GenBank/DDBJ whole genome shotgun (WGS) entry which is preliminary data.</text>
</comment>
<feature type="region of interest" description="Disordered" evidence="1">
    <location>
        <begin position="1"/>
        <end position="26"/>
    </location>
</feature>
<protein>
    <submittedName>
        <fullName evidence="2">Uncharacterized protein</fullName>
    </submittedName>
</protein>
<keyword evidence="3" id="KW-1185">Reference proteome</keyword>
<reference evidence="2 3" key="1">
    <citation type="submission" date="2016-03" db="EMBL/GenBank/DDBJ databases">
        <title>Comparative genomics of the ectomycorrhizal sister species Rhizopogon vinicolor and Rhizopogon vesiculosus (Basidiomycota: Boletales) reveals a divergence of the mating type B locus.</title>
        <authorList>
            <person name="Mujic A.B."/>
            <person name="Kuo A."/>
            <person name="Tritt A."/>
            <person name="Lipzen A."/>
            <person name="Chen C."/>
            <person name="Johnson J."/>
            <person name="Sharma A."/>
            <person name="Barry K."/>
            <person name="Grigoriev I.V."/>
            <person name="Spatafora J.W."/>
        </authorList>
    </citation>
    <scope>NUCLEOTIDE SEQUENCE [LARGE SCALE GENOMIC DNA]</scope>
    <source>
        <strain evidence="2 3">AM-OR11-056</strain>
    </source>
</reference>
<sequence>MDSPKPHIPHNAHNPELPTRATQADNMQVSRKSLFEHEVVHPTRPVQAVTSRQPIVLMMEMNSSSSA</sequence>